<protein>
    <submittedName>
        <fullName evidence="1">6619_t:CDS:1</fullName>
    </submittedName>
</protein>
<feature type="non-terminal residue" evidence="1">
    <location>
        <position position="1"/>
    </location>
</feature>
<comment type="caution">
    <text evidence="1">The sequence shown here is derived from an EMBL/GenBank/DDBJ whole genome shotgun (WGS) entry which is preliminary data.</text>
</comment>
<dbReference type="EMBL" id="CAJVPW010000469">
    <property type="protein sequence ID" value="CAG8455230.1"/>
    <property type="molecule type" value="Genomic_DNA"/>
</dbReference>
<proteinExistence type="predicted"/>
<sequence>AKKTIDVTKQHECYSAEINCSWNMNFNNCKSTTQITCTSFDDKHNHELNLIILQTAPQFCKLSKEMIENIKFYTCSTKRLGAKMQYNLLKKTKTDAAETLQQLITLKAEDSE</sequence>
<accession>A0ACA9K6G7</accession>
<name>A0ACA9K6G7_9GLOM</name>
<evidence type="ECO:0000313" key="2">
    <source>
        <dbReference type="Proteomes" id="UP000789366"/>
    </source>
</evidence>
<gene>
    <name evidence="1" type="ORF">SPELUC_LOCUS1007</name>
</gene>
<dbReference type="Proteomes" id="UP000789366">
    <property type="component" value="Unassembled WGS sequence"/>
</dbReference>
<reference evidence="1" key="1">
    <citation type="submission" date="2021-06" db="EMBL/GenBank/DDBJ databases">
        <authorList>
            <person name="Kallberg Y."/>
            <person name="Tangrot J."/>
            <person name="Rosling A."/>
        </authorList>
    </citation>
    <scope>NUCLEOTIDE SEQUENCE</scope>
    <source>
        <strain evidence="1">28 12/20/2015</strain>
    </source>
</reference>
<keyword evidence="2" id="KW-1185">Reference proteome</keyword>
<organism evidence="1 2">
    <name type="scientific">Cetraspora pellucida</name>
    <dbReference type="NCBI Taxonomy" id="1433469"/>
    <lineage>
        <taxon>Eukaryota</taxon>
        <taxon>Fungi</taxon>
        <taxon>Fungi incertae sedis</taxon>
        <taxon>Mucoromycota</taxon>
        <taxon>Glomeromycotina</taxon>
        <taxon>Glomeromycetes</taxon>
        <taxon>Diversisporales</taxon>
        <taxon>Gigasporaceae</taxon>
        <taxon>Cetraspora</taxon>
    </lineage>
</organism>
<evidence type="ECO:0000313" key="1">
    <source>
        <dbReference type="EMBL" id="CAG8455230.1"/>
    </source>
</evidence>